<dbReference type="InterPro" id="IPR004846">
    <property type="entry name" value="T2SS/T3SS_dom"/>
</dbReference>
<evidence type="ECO:0000256" key="2">
    <source>
        <dbReference type="SAM" id="SignalP"/>
    </source>
</evidence>
<dbReference type="EMBL" id="RDQO01000004">
    <property type="protein sequence ID" value="RMX04874.1"/>
    <property type="molecule type" value="Genomic_DNA"/>
</dbReference>
<dbReference type="InterPro" id="IPR032789">
    <property type="entry name" value="T2SS-T3SS_pil_N"/>
</dbReference>
<feature type="chain" id="PRO_5018032841" evidence="2">
    <location>
        <begin position="32"/>
        <end position="469"/>
    </location>
</feature>
<name>A0A3M6QP92_9BURK</name>
<feature type="domain" description="Type II/III secretion system secretin-like" evidence="3">
    <location>
        <begin position="282"/>
        <end position="436"/>
    </location>
</feature>
<dbReference type="InterPro" id="IPR001775">
    <property type="entry name" value="GspD/PilQ"/>
</dbReference>
<dbReference type="Proteomes" id="UP000278006">
    <property type="component" value="Unassembled WGS sequence"/>
</dbReference>
<dbReference type="PANTHER" id="PTHR30332:SF17">
    <property type="entry name" value="TYPE IV PILIATION SYSTEM PROTEIN DR_0774-RELATED"/>
    <property type="match status" value="1"/>
</dbReference>
<evidence type="ECO:0000259" key="4">
    <source>
        <dbReference type="Pfam" id="PF13629"/>
    </source>
</evidence>
<comment type="similarity">
    <text evidence="1">Belongs to the bacterial secretin family.</text>
</comment>
<dbReference type="PANTHER" id="PTHR30332">
    <property type="entry name" value="PROBABLE GENERAL SECRETION PATHWAY PROTEIN D"/>
    <property type="match status" value="1"/>
</dbReference>
<keyword evidence="6" id="KW-1185">Reference proteome</keyword>
<proteinExistence type="inferred from homology"/>
<protein>
    <submittedName>
        <fullName evidence="5">Uncharacterized protein</fullName>
    </submittedName>
</protein>
<reference evidence="5 6" key="1">
    <citation type="submission" date="2018-10" db="EMBL/GenBank/DDBJ databases">
        <title>Draft genome of Cortibacter populi DSM10536.</title>
        <authorList>
            <person name="Bernier A.-M."/>
            <person name="Bernard K."/>
        </authorList>
    </citation>
    <scope>NUCLEOTIDE SEQUENCE [LARGE SCALE GENOMIC DNA]</scope>
    <source>
        <strain evidence="5 6">DSM 105136</strain>
    </source>
</reference>
<dbReference type="OrthoDB" id="9775455at2"/>
<evidence type="ECO:0000259" key="3">
    <source>
        <dbReference type="Pfam" id="PF00263"/>
    </source>
</evidence>
<organism evidence="5 6">
    <name type="scientific">Corticibacter populi</name>
    <dbReference type="NCBI Taxonomy" id="1550736"/>
    <lineage>
        <taxon>Bacteria</taxon>
        <taxon>Pseudomonadati</taxon>
        <taxon>Pseudomonadota</taxon>
        <taxon>Betaproteobacteria</taxon>
        <taxon>Burkholderiales</taxon>
        <taxon>Comamonadaceae</taxon>
        <taxon>Corticibacter</taxon>
    </lineage>
</organism>
<keyword evidence="2" id="KW-0732">Signal</keyword>
<feature type="domain" description="Pilus formation protein N-terminal" evidence="4">
    <location>
        <begin position="64"/>
        <end position="129"/>
    </location>
</feature>
<feature type="signal peptide" evidence="2">
    <location>
        <begin position="1"/>
        <end position="31"/>
    </location>
</feature>
<dbReference type="Pfam" id="PF00263">
    <property type="entry name" value="Secretin"/>
    <property type="match status" value="1"/>
</dbReference>
<evidence type="ECO:0000256" key="1">
    <source>
        <dbReference type="RuleBase" id="RU004003"/>
    </source>
</evidence>
<dbReference type="AlphaFoldDB" id="A0A3M6QP92"/>
<evidence type="ECO:0000313" key="5">
    <source>
        <dbReference type="EMBL" id="RMX04874.1"/>
    </source>
</evidence>
<sequence>MITSRFCPAPVSSSAALLSALLVLCGMEAHADAPPEFFNAQPPAAAQPSAPRATTPRLAAATKSNLTLYAGQVKVLNQADVERVAIGNGALLTASVLADRQIVLLGEKPGATTLHVWLRGGRQLTYEVTITADITEKTAFEMQQLLLAYPEIRVKAVGERIVLDGSYPTSEAAVKVGKILEAYPQVLNLIDDRPGDMTVHPDQMVQLDVKVVEVRKQALDNIGIKWSNLGVAGPTLATSGYFYANTTWRGTNQDNYPTTNSSRPFVTYFGLATQITSVLNFLESNGDSWTLAEPRISSVSGGISKVQVGGEIPIPVNSGFGQISVAYKPYGVMLDFRPVIDKSGNVRSTIIAEVSQPDRSYGTGDFVAFTTNRTETEVSLKEGETLVISGLLKNVGARNKEGIPVVGRAPVVGRLFSSEETSNEQTEMLVVVTPRLHAAAADREATLAGEAAYRNMNAVKSMIETKLER</sequence>
<gene>
    <name evidence="5" type="ORF">D8I35_13515</name>
</gene>
<comment type="caution">
    <text evidence="5">The sequence shown here is derived from an EMBL/GenBank/DDBJ whole genome shotgun (WGS) entry which is preliminary data.</text>
</comment>
<dbReference type="PRINTS" id="PR00811">
    <property type="entry name" value="BCTERIALGSPD"/>
</dbReference>
<evidence type="ECO:0000313" key="6">
    <source>
        <dbReference type="Proteomes" id="UP000278006"/>
    </source>
</evidence>
<dbReference type="Pfam" id="PF13629">
    <property type="entry name" value="T2SS-T3SS_pil_N"/>
    <property type="match status" value="1"/>
</dbReference>
<dbReference type="GO" id="GO:0015627">
    <property type="term" value="C:type II protein secretion system complex"/>
    <property type="evidence" value="ECO:0007669"/>
    <property type="project" value="TreeGrafter"/>
</dbReference>
<dbReference type="GO" id="GO:0009306">
    <property type="term" value="P:protein secretion"/>
    <property type="evidence" value="ECO:0007669"/>
    <property type="project" value="InterPro"/>
</dbReference>
<dbReference type="InterPro" id="IPR050810">
    <property type="entry name" value="Bact_Secretion_Sys_Channel"/>
</dbReference>
<accession>A0A3M6QP92</accession>